<dbReference type="Pfam" id="PF01628">
    <property type="entry name" value="HrcA"/>
    <property type="match status" value="1"/>
</dbReference>
<dbReference type="Gene3D" id="1.10.10.10">
    <property type="entry name" value="Winged helix-like DNA-binding domain superfamily/Winged helix DNA-binding domain"/>
    <property type="match status" value="1"/>
</dbReference>
<evidence type="ECO:0000313" key="9">
    <source>
        <dbReference type="Proteomes" id="UP000189941"/>
    </source>
</evidence>
<evidence type="ECO:0000259" key="6">
    <source>
        <dbReference type="Pfam" id="PF01628"/>
    </source>
</evidence>
<comment type="similarity">
    <text evidence="5">Belongs to the HrcA family.</text>
</comment>
<gene>
    <name evidence="5" type="primary">hrcA</name>
    <name evidence="8" type="ORF">SAMN02746011_00800</name>
</gene>
<dbReference type="OrthoDB" id="9783139at2"/>
<protein>
    <recommendedName>
        <fullName evidence="5">Heat-inducible transcription repressor HrcA</fullName>
    </recommendedName>
</protein>
<evidence type="ECO:0000259" key="7">
    <source>
        <dbReference type="Pfam" id="PF03444"/>
    </source>
</evidence>
<dbReference type="InterPro" id="IPR036390">
    <property type="entry name" value="WH_DNA-bd_sf"/>
</dbReference>
<keyword evidence="2 5" id="KW-0805">Transcription regulation</keyword>
<keyword evidence="9" id="KW-1185">Reference proteome</keyword>
<dbReference type="InterPro" id="IPR021153">
    <property type="entry name" value="HrcA_C"/>
</dbReference>
<dbReference type="HAMAP" id="MF_00081">
    <property type="entry name" value="HrcA"/>
    <property type="match status" value="1"/>
</dbReference>
<dbReference type="Gene3D" id="3.30.390.60">
    <property type="entry name" value="Heat-inducible transcription repressor hrca homolog, domain 3"/>
    <property type="match status" value="1"/>
</dbReference>
<evidence type="ECO:0000256" key="4">
    <source>
        <dbReference type="ARBA" id="ARBA00023163"/>
    </source>
</evidence>
<dbReference type="AlphaFoldDB" id="A0A1T4KP44"/>
<keyword evidence="1 5" id="KW-0678">Repressor</keyword>
<dbReference type="RefSeq" id="WP_078755598.1">
    <property type="nucleotide sequence ID" value="NZ_FUWO01000005.1"/>
</dbReference>
<dbReference type="Pfam" id="PF03444">
    <property type="entry name" value="WHD_HrcA"/>
    <property type="match status" value="1"/>
</dbReference>
<dbReference type="PIRSF" id="PIRSF005485">
    <property type="entry name" value="HrcA"/>
    <property type="match status" value="1"/>
</dbReference>
<accession>A0A1T4KP44</accession>
<keyword evidence="3 5" id="KW-0346">Stress response</keyword>
<sequence>MSLTPRQQQILQLIVKLYGETEEPIGSRTLLQRSVLQVSPATVRNDMMALEQLGFLMKAHSSSGRIPSYEGYQFYIDQLIEQLKQESENKPEQSSKLFGERYYDVQQFVLHATNQLAHYTGYPVVVLISNLSHRRMRDFKLTKLSDYQLIASVISDHGQVESQLFDLPYALKDEAIDKIEQIIQDELIDLTLDDVYQRMKLTIPLKIQQAVSVQLNFASLIKKAIEAHDSQYYHVAGKNHLFDLIDPQLPTEGWRTLFDLIDGNEAWYQFLTDAKVGLNVTFDFTTPPYHFKNVSIVTAKSKIGNHVITFGLVGPATMPYHKIMTGMQDLLIELSNY</sequence>
<dbReference type="NCBIfam" id="TIGR00331">
    <property type="entry name" value="hrcA"/>
    <property type="match status" value="1"/>
</dbReference>
<dbReference type="SUPFAM" id="SSF46785">
    <property type="entry name" value="Winged helix' DNA-binding domain"/>
    <property type="match status" value="1"/>
</dbReference>
<dbReference type="EMBL" id="FUWO01000005">
    <property type="protein sequence ID" value="SJZ44190.1"/>
    <property type="molecule type" value="Genomic_DNA"/>
</dbReference>
<evidence type="ECO:0000256" key="5">
    <source>
        <dbReference type="HAMAP-Rule" id="MF_00081"/>
    </source>
</evidence>
<dbReference type="Gene3D" id="3.30.450.40">
    <property type="match status" value="1"/>
</dbReference>
<dbReference type="GO" id="GO:0003677">
    <property type="term" value="F:DNA binding"/>
    <property type="evidence" value="ECO:0007669"/>
    <property type="project" value="InterPro"/>
</dbReference>
<dbReference type="GO" id="GO:0045892">
    <property type="term" value="P:negative regulation of DNA-templated transcription"/>
    <property type="evidence" value="ECO:0007669"/>
    <property type="project" value="UniProtKB-UniRule"/>
</dbReference>
<dbReference type="InterPro" id="IPR005104">
    <property type="entry name" value="WHTH_HrcA_DNA-bd"/>
</dbReference>
<dbReference type="PANTHER" id="PTHR34824">
    <property type="entry name" value="HEAT-INDUCIBLE TRANSCRIPTION REPRESSOR HRCA"/>
    <property type="match status" value="1"/>
</dbReference>
<name>A0A1T4KP44_9LACT</name>
<evidence type="ECO:0000256" key="3">
    <source>
        <dbReference type="ARBA" id="ARBA00023016"/>
    </source>
</evidence>
<organism evidence="8 9">
    <name type="scientific">Globicatella sulfidifaciens DSM 15739</name>
    <dbReference type="NCBI Taxonomy" id="1121925"/>
    <lineage>
        <taxon>Bacteria</taxon>
        <taxon>Bacillati</taxon>
        <taxon>Bacillota</taxon>
        <taxon>Bacilli</taxon>
        <taxon>Lactobacillales</taxon>
        <taxon>Aerococcaceae</taxon>
        <taxon>Globicatella</taxon>
    </lineage>
</organism>
<comment type="function">
    <text evidence="5">Negative regulator of class I heat shock genes (grpE-dnaK-dnaJ and groELS operons). Prevents heat-shock induction of these operons.</text>
</comment>
<proteinExistence type="inferred from homology"/>
<keyword evidence="4 5" id="KW-0804">Transcription</keyword>
<dbReference type="InterPro" id="IPR023120">
    <property type="entry name" value="WHTH_transcript_rep_HrcA_IDD"/>
</dbReference>
<dbReference type="InterPro" id="IPR036388">
    <property type="entry name" value="WH-like_DNA-bd_sf"/>
</dbReference>
<evidence type="ECO:0000313" key="8">
    <source>
        <dbReference type="EMBL" id="SJZ44190.1"/>
    </source>
</evidence>
<dbReference type="SUPFAM" id="SSF55781">
    <property type="entry name" value="GAF domain-like"/>
    <property type="match status" value="1"/>
</dbReference>
<dbReference type="InterPro" id="IPR002571">
    <property type="entry name" value="HrcA"/>
</dbReference>
<dbReference type="STRING" id="1121925.SAMN02746011_00800"/>
<feature type="domain" description="Heat-inducible transcription repressor HrcA C-terminal" evidence="6">
    <location>
        <begin position="108"/>
        <end position="324"/>
    </location>
</feature>
<evidence type="ECO:0000256" key="2">
    <source>
        <dbReference type="ARBA" id="ARBA00023015"/>
    </source>
</evidence>
<evidence type="ECO:0000256" key="1">
    <source>
        <dbReference type="ARBA" id="ARBA00022491"/>
    </source>
</evidence>
<feature type="domain" description="Winged helix-turn-helix transcription repressor HrcA DNA-binding" evidence="7">
    <location>
        <begin position="2"/>
        <end position="70"/>
    </location>
</feature>
<dbReference type="InterPro" id="IPR029016">
    <property type="entry name" value="GAF-like_dom_sf"/>
</dbReference>
<dbReference type="Proteomes" id="UP000189941">
    <property type="component" value="Unassembled WGS sequence"/>
</dbReference>
<reference evidence="9" key="1">
    <citation type="submission" date="2017-02" db="EMBL/GenBank/DDBJ databases">
        <authorList>
            <person name="Varghese N."/>
            <person name="Submissions S."/>
        </authorList>
    </citation>
    <scope>NUCLEOTIDE SEQUENCE [LARGE SCALE GENOMIC DNA]</scope>
    <source>
        <strain evidence="9">DSM 15739</strain>
    </source>
</reference>
<dbReference type="PANTHER" id="PTHR34824:SF1">
    <property type="entry name" value="HEAT-INDUCIBLE TRANSCRIPTION REPRESSOR HRCA"/>
    <property type="match status" value="1"/>
</dbReference>